<dbReference type="Proteomes" id="UP000077245">
    <property type="component" value="Unassembled WGS sequence"/>
</dbReference>
<dbReference type="AlphaFoldDB" id="A0A166CTR0"/>
<evidence type="ECO:0000313" key="1">
    <source>
        <dbReference type="EMBL" id="KZX14854.1"/>
    </source>
</evidence>
<dbReference type="InterPro" id="IPR016155">
    <property type="entry name" value="Mopterin_synth/thiamin_S_b"/>
</dbReference>
<dbReference type="EMBL" id="LWMV01000063">
    <property type="protein sequence ID" value="KZX14854.1"/>
    <property type="molecule type" value="Genomic_DNA"/>
</dbReference>
<organism evidence="1 2">
    <name type="scientific">Methanobrevibacter curvatus</name>
    <dbReference type="NCBI Taxonomy" id="49547"/>
    <lineage>
        <taxon>Archaea</taxon>
        <taxon>Methanobacteriati</taxon>
        <taxon>Methanobacteriota</taxon>
        <taxon>Methanomada group</taxon>
        <taxon>Methanobacteria</taxon>
        <taxon>Methanobacteriales</taxon>
        <taxon>Methanobacteriaceae</taxon>
        <taxon>Methanobrevibacter</taxon>
    </lineage>
</organism>
<keyword evidence="2" id="KW-1185">Reference proteome</keyword>
<proteinExistence type="predicted"/>
<reference evidence="1 2" key="1">
    <citation type="submission" date="2016-04" db="EMBL/GenBank/DDBJ databases">
        <title>Genome sequence of Methanobrevibacter curvatus DSM 11111.</title>
        <authorList>
            <person name="Poehlein A."/>
            <person name="Seedorf H."/>
            <person name="Daniel R."/>
        </authorList>
    </citation>
    <scope>NUCLEOTIDE SEQUENCE [LARGE SCALE GENOMIC DNA]</scope>
    <source>
        <strain evidence="1 2">DSM 11111</strain>
    </source>
</reference>
<name>A0A166CTR0_9EURY</name>
<accession>A0A166CTR0</accession>
<sequence length="66" mass="7560">MTYTLIFENQTTEKPFKSGQTIQNLLDELDISSETLVIKKNNEIVIEEAEIEEGDEIRLIQIIYGG</sequence>
<dbReference type="OrthoDB" id="76910at2157"/>
<protein>
    <submittedName>
        <fullName evidence="1">ThiS family protein</fullName>
    </submittedName>
</protein>
<dbReference type="InterPro" id="IPR003749">
    <property type="entry name" value="ThiS/MoaD-like"/>
</dbReference>
<evidence type="ECO:0000313" key="2">
    <source>
        <dbReference type="Proteomes" id="UP000077245"/>
    </source>
</evidence>
<dbReference type="Pfam" id="PF02597">
    <property type="entry name" value="ThiS"/>
    <property type="match status" value="1"/>
</dbReference>
<dbReference type="SUPFAM" id="SSF54285">
    <property type="entry name" value="MoaD/ThiS"/>
    <property type="match status" value="1"/>
</dbReference>
<dbReference type="PATRIC" id="fig|49547.3.peg.362"/>
<dbReference type="RefSeq" id="WP_067089423.1">
    <property type="nucleotide sequence ID" value="NZ_LWMV01000063.1"/>
</dbReference>
<dbReference type="STRING" id="49547.MBCUR_03430"/>
<gene>
    <name evidence="1" type="ORF">MBCUR_03430</name>
</gene>
<comment type="caution">
    <text evidence="1">The sequence shown here is derived from an EMBL/GenBank/DDBJ whole genome shotgun (WGS) entry which is preliminary data.</text>
</comment>
<dbReference type="InterPro" id="IPR012675">
    <property type="entry name" value="Beta-grasp_dom_sf"/>
</dbReference>
<dbReference type="Gene3D" id="3.10.20.30">
    <property type="match status" value="1"/>
</dbReference>